<gene>
    <name evidence="1" type="ORF">DPPLL_18420</name>
</gene>
<evidence type="ECO:0008006" key="3">
    <source>
        <dbReference type="Google" id="ProtNLM"/>
    </source>
</evidence>
<name>A0ABM7W969_9BACT</name>
<evidence type="ECO:0000313" key="2">
    <source>
        <dbReference type="Proteomes" id="UP000830055"/>
    </source>
</evidence>
<sequence length="286" mass="32077">MIRNVYRNDVEADMISTVAQAVGLKYEPMALLFSEEKPEGARQFKEGKWGCVMFMVAAVLRGETAVFDRTSFGCFGGGVGLGFGDQYENFPGGKGCFTYFLSVGNDQWQRGRETAEQVKPFMRAEAFHHFMHGERYLKSPELVLDFINQLPITEIPAPYLVLKPLSGLSSEEIPHVVIFFGNMDQVSALTVLVNYGRGHNENVIFPYAAGCQTLGIYPLAEAKREQPRAVLGLNDLSARVYLKRLVKEDLFSFAVPRQLFDEMEGNVAGSFLEGETWQELRRLGSF</sequence>
<reference evidence="1 2" key="1">
    <citation type="submission" date="2022-01" db="EMBL/GenBank/DDBJ databases">
        <title>Desulfofustis limnae sp. nov., a novel mesophilic sulfate-reducing bacterium isolated from marsh soil.</title>
        <authorList>
            <person name="Watanabe M."/>
            <person name="Takahashi A."/>
            <person name="Kojima H."/>
            <person name="Fukui M."/>
        </authorList>
    </citation>
    <scope>NUCLEOTIDE SEQUENCE [LARGE SCALE GENOMIC DNA]</scope>
    <source>
        <strain evidence="1 2">PPLL</strain>
    </source>
</reference>
<dbReference type="InterPro" id="IPR003748">
    <property type="entry name" value="DUF169"/>
</dbReference>
<proteinExistence type="predicted"/>
<dbReference type="EMBL" id="AP025516">
    <property type="protein sequence ID" value="BDD87477.1"/>
    <property type="molecule type" value="Genomic_DNA"/>
</dbReference>
<protein>
    <recommendedName>
        <fullName evidence="3">DUF169 domain-containing protein</fullName>
    </recommendedName>
</protein>
<dbReference type="Proteomes" id="UP000830055">
    <property type="component" value="Chromosome"/>
</dbReference>
<keyword evidence="2" id="KW-1185">Reference proteome</keyword>
<organism evidence="1 2">
    <name type="scientific">Desulfofustis limnaeus</name>
    <dbReference type="NCBI Taxonomy" id="2740163"/>
    <lineage>
        <taxon>Bacteria</taxon>
        <taxon>Pseudomonadati</taxon>
        <taxon>Thermodesulfobacteriota</taxon>
        <taxon>Desulfobulbia</taxon>
        <taxon>Desulfobulbales</taxon>
        <taxon>Desulfocapsaceae</taxon>
        <taxon>Desulfofustis</taxon>
    </lineage>
</organism>
<evidence type="ECO:0000313" key="1">
    <source>
        <dbReference type="EMBL" id="BDD87477.1"/>
    </source>
</evidence>
<accession>A0ABM7W969</accession>
<dbReference type="Pfam" id="PF02596">
    <property type="entry name" value="DUF169"/>
    <property type="match status" value="1"/>
</dbReference>